<keyword evidence="2" id="KW-1185">Reference proteome</keyword>
<sequence>MISSYNGGQVLSRFPDDLAGPSSGCSPAGSQPHDTSDLIDDLNEYFAQFGLREEYDPSDYQLCHTDSDYLMQCDSDRIGCLDCTDTPEEVARAMFLHALANDVREALDDAWVAGRIWREALDREQARSGSRRNSVGSYDPRSDPQILFNEYSRKLHEAIMLYRNSLGLPRLYDEQKAWMKRTIQVRDIKLVR</sequence>
<protein>
    <submittedName>
        <fullName evidence="1">Uncharacterized protein</fullName>
    </submittedName>
</protein>
<dbReference type="AlphaFoldDB" id="D8PPT6"/>
<name>D8PPT6_SCHCM</name>
<dbReference type="HOGENOM" id="CLU_1415935_0_0_1"/>
<reference evidence="1 2" key="1">
    <citation type="journal article" date="2010" name="Nat. Biotechnol.">
        <title>Genome sequence of the model mushroom Schizophyllum commune.</title>
        <authorList>
            <person name="Ohm R.A."/>
            <person name="de Jong J.F."/>
            <person name="Lugones L.G."/>
            <person name="Aerts A."/>
            <person name="Kothe E."/>
            <person name="Stajich J.E."/>
            <person name="de Vries R.P."/>
            <person name="Record E."/>
            <person name="Levasseur A."/>
            <person name="Baker S.E."/>
            <person name="Bartholomew K.A."/>
            <person name="Coutinho P.M."/>
            <person name="Erdmann S."/>
            <person name="Fowler T.J."/>
            <person name="Gathman A.C."/>
            <person name="Lombard V."/>
            <person name="Henrissat B."/>
            <person name="Knabe N."/>
            <person name="Kuees U."/>
            <person name="Lilly W.W."/>
            <person name="Lindquist E."/>
            <person name="Lucas S."/>
            <person name="Magnuson J.K."/>
            <person name="Piumi F."/>
            <person name="Raudaskoski M."/>
            <person name="Salamov A."/>
            <person name="Schmutz J."/>
            <person name="Schwarze F.W.M.R."/>
            <person name="vanKuyk P.A."/>
            <person name="Horton J.S."/>
            <person name="Grigoriev I.V."/>
            <person name="Woesten H.A.B."/>
        </authorList>
    </citation>
    <scope>NUCLEOTIDE SEQUENCE [LARGE SCALE GENOMIC DNA]</scope>
    <source>
        <strain evidence="2">H4-8 / FGSC 9210</strain>
    </source>
</reference>
<evidence type="ECO:0000313" key="2">
    <source>
        <dbReference type="Proteomes" id="UP000007431"/>
    </source>
</evidence>
<dbReference type="KEGG" id="scm:SCHCO_02596855"/>
<dbReference type="InParanoid" id="D8PPT6"/>
<dbReference type="OrthoDB" id="10312882at2759"/>
<dbReference type="VEuPathDB" id="FungiDB:SCHCODRAFT_02596855"/>
<dbReference type="GeneID" id="9590083"/>
<gene>
    <name evidence="1" type="ORF">SCHCODRAFT_231415</name>
</gene>
<evidence type="ECO:0000313" key="1">
    <source>
        <dbReference type="EMBL" id="EFJ03700.1"/>
    </source>
</evidence>
<organism evidence="2">
    <name type="scientific">Schizophyllum commune (strain H4-8 / FGSC 9210)</name>
    <name type="common">Split gill fungus</name>
    <dbReference type="NCBI Taxonomy" id="578458"/>
    <lineage>
        <taxon>Eukaryota</taxon>
        <taxon>Fungi</taxon>
        <taxon>Dikarya</taxon>
        <taxon>Basidiomycota</taxon>
        <taxon>Agaricomycotina</taxon>
        <taxon>Agaricomycetes</taxon>
        <taxon>Agaricomycetidae</taxon>
        <taxon>Agaricales</taxon>
        <taxon>Schizophyllaceae</taxon>
        <taxon>Schizophyllum</taxon>
    </lineage>
</organism>
<accession>D8PPT6</accession>
<dbReference type="Proteomes" id="UP000007431">
    <property type="component" value="Unassembled WGS sequence"/>
</dbReference>
<dbReference type="EMBL" id="GL377302">
    <property type="protein sequence ID" value="EFJ03700.1"/>
    <property type="molecule type" value="Genomic_DNA"/>
</dbReference>
<proteinExistence type="predicted"/>